<keyword evidence="3" id="KW-0256">Endoplasmic reticulum</keyword>
<accession>A0AAV8EA90</accession>
<dbReference type="PANTHER" id="PTHR31394">
    <property type="entry name" value="TRANSMEMBRANE PROTEIN 199"/>
    <property type="match status" value="1"/>
</dbReference>
<dbReference type="Proteomes" id="UP001140206">
    <property type="component" value="Chromosome 3"/>
</dbReference>
<dbReference type="Proteomes" id="UP001140206">
    <property type="component" value="Chromosome 2"/>
</dbReference>
<evidence type="ECO:0000256" key="4">
    <source>
        <dbReference type="ARBA" id="ARBA00022989"/>
    </source>
</evidence>
<evidence type="ECO:0000256" key="2">
    <source>
        <dbReference type="ARBA" id="ARBA00022692"/>
    </source>
</evidence>
<evidence type="ECO:0000256" key="3">
    <source>
        <dbReference type="ARBA" id="ARBA00022824"/>
    </source>
</evidence>
<dbReference type="GO" id="GO:0070072">
    <property type="term" value="P:vacuolar proton-transporting V-type ATPase complex assembly"/>
    <property type="evidence" value="ECO:0007669"/>
    <property type="project" value="InterPro"/>
</dbReference>
<keyword evidence="5 6" id="KW-0472">Membrane</keyword>
<dbReference type="Pfam" id="PF11712">
    <property type="entry name" value="Vma12"/>
    <property type="match status" value="1"/>
</dbReference>
<gene>
    <name evidence="8" type="ORF">LUZ62_036127</name>
    <name evidence="7" type="ORF">LUZ62_062269</name>
</gene>
<name>A0AAV8EA90_9POAL</name>
<dbReference type="InterPro" id="IPR021013">
    <property type="entry name" value="ATPase_Vma12"/>
</dbReference>
<organism evidence="7 9">
    <name type="scientific">Rhynchospora pubera</name>
    <dbReference type="NCBI Taxonomy" id="906938"/>
    <lineage>
        <taxon>Eukaryota</taxon>
        <taxon>Viridiplantae</taxon>
        <taxon>Streptophyta</taxon>
        <taxon>Embryophyta</taxon>
        <taxon>Tracheophyta</taxon>
        <taxon>Spermatophyta</taxon>
        <taxon>Magnoliopsida</taxon>
        <taxon>Liliopsida</taxon>
        <taxon>Poales</taxon>
        <taxon>Cyperaceae</taxon>
        <taxon>Cyperoideae</taxon>
        <taxon>Rhynchosporeae</taxon>
        <taxon>Rhynchospora</taxon>
    </lineage>
</organism>
<sequence length="248" mass="27470">MVFLIEKRILPSIEIGRFSLPDMHSACLKKARRGCDSDLIQPTNMSDGLVIASTDPIRSFLVAASVDQDYLSDELRDLAASLSTLGSVPYKSLRTVWSALPASSRPSLRLLLDGSDFVFTSPKPRQKSEELKARLKKLAELAEQREYAELVKDVTPKKDNTEPFSSYKDQIGFGLHVVLLMFTGYLVGYAAFRALFNHNPVMNAAGGILGLVCGMLLETVLFIIRASYQDMVKNKAALSSSRLKIKKH</sequence>
<reference evidence="7" key="1">
    <citation type="submission" date="2022-08" db="EMBL/GenBank/DDBJ databases">
        <authorList>
            <person name="Marques A."/>
        </authorList>
    </citation>
    <scope>NUCLEOTIDE SEQUENCE</scope>
    <source>
        <strain evidence="7">RhyPub2mFocal</strain>
        <tissue evidence="7">Leaves</tissue>
    </source>
</reference>
<dbReference type="PANTHER" id="PTHR31394:SF1">
    <property type="entry name" value="TRANSMEMBRANE PROTEIN 199"/>
    <property type="match status" value="1"/>
</dbReference>
<dbReference type="EMBL" id="JAMFTS010000002">
    <property type="protein sequence ID" value="KAJ4784881.1"/>
    <property type="molecule type" value="Genomic_DNA"/>
</dbReference>
<dbReference type="EMBL" id="JAMFTS010000003">
    <property type="protein sequence ID" value="KAJ4778012.1"/>
    <property type="molecule type" value="Genomic_DNA"/>
</dbReference>
<feature type="transmembrane region" description="Helical" evidence="6">
    <location>
        <begin position="204"/>
        <end position="224"/>
    </location>
</feature>
<evidence type="ECO:0000256" key="5">
    <source>
        <dbReference type="ARBA" id="ARBA00023136"/>
    </source>
</evidence>
<evidence type="ECO:0000313" key="7">
    <source>
        <dbReference type="EMBL" id="KAJ4778012.1"/>
    </source>
</evidence>
<protein>
    <submittedName>
        <fullName evidence="7">ER-based factor for assembly of V-ATPase</fullName>
    </submittedName>
</protein>
<feature type="transmembrane region" description="Helical" evidence="6">
    <location>
        <begin position="173"/>
        <end position="192"/>
    </location>
</feature>
<evidence type="ECO:0000256" key="1">
    <source>
        <dbReference type="ARBA" id="ARBA00004477"/>
    </source>
</evidence>
<keyword evidence="4 6" id="KW-1133">Transmembrane helix</keyword>
<evidence type="ECO:0000256" key="6">
    <source>
        <dbReference type="SAM" id="Phobius"/>
    </source>
</evidence>
<proteinExistence type="predicted"/>
<keyword evidence="9" id="KW-1185">Reference proteome</keyword>
<comment type="subcellular location">
    <subcellularLocation>
        <location evidence="1">Endoplasmic reticulum membrane</location>
        <topology evidence="1">Multi-pass membrane protein</topology>
    </subcellularLocation>
</comment>
<evidence type="ECO:0000313" key="9">
    <source>
        <dbReference type="Proteomes" id="UP001140206"/>
    </source>
</evidence>
<keyword evidence="2 6" id="KW-0812">Transmembrane</keyword>
<dbReference type="AlphaFoldDB" id="A0AAV8EA90"/>
<evidence type="ECO:0000313" key="8">
    <source>
        <dbReference type="EMBL" id="KAJ4784881.1"/>
    </source>
</evidence>
<comment type="caution">
    <text evidence="7">The sequence shown here is derived from an EMBL/GenBank/DDBJ whole genome shotgun (WGS) entry which is preliminary data.</text>
</comment>
<dbReference type="GO" id="GO:0005789">
    <property type="term" value="C:endoplasmic reticulum membrane"/>
    <property type="evidence" value="ECO:0007669"/>
    <property type="project" value="UniProtKB-SubCell"/>
</dbReference>